<dbReference type="AlphaFoldDB" id="A0AAP3AJB4"/>
<dbReference type="Gene3D" id="1.10.1200.10">
    <property type="entry name" value="ACP-like"/>
    <property type="match status" value="1"/>
</dbReference>
<evidence type="ECO:0000313" key="2">
    <source>
        <dbReference type="Proteomes" id="UP001207440"/>
    </source>
</evidence>
<dbReference type="SUPFAM" id="SSF47336">
    <property type="entry name" value="ACP-like"/>
    <property type="match status" value="1"/>
</dbReference>
<dbReference type="GeneID" id="93717837"/>
<dbReference type="Proteomes" id="UP001207440">
    <property type="component" value="Unassembled WGS sequence"/>
</dbReference>
<dbReference type="EMBL" id="JAOZYT010000001">
    <property type="protein sequence ID" value="MCW0522767.1"/>
    <property type="molecule type" value="Genomic_DNA"/>
</dbReference>
<dbReference type="InterPro" id="IPR036736">
    <property type="entry name" value="ACP-like_sf"/>
</dbReference>
<accession>A0AAP3AJB4</accession>
<evidence type="ECO:0000313" key="1">
    <source>
        <dbReference type="EMBL" id="MCW0522767.1"/>
    </source>
</evidence>
<comment type="caution">
    <text evidence="1">The sequence shown here is derived from an EMBL/GenBank/DDBJ whole genome shotgun (WGS) entry which is preliminary data.</text>
</comment>
<reference evidence="1" key="1">
    <citation type="submission" date="2022-10" db="EMBL/GenBank/DDBJ databases">
        <title>Sifting through the core-genome to identify putative cross-protective antigens against Riemerella anatipestifer.</title>
        <authorList>
            <person name="Zheng X."/>
            <person name="Zhang W."/>
        </authorList>
    </citation>
    <scope>NUCLEOTIDE SEQUENCE</scope>
    <source>
        <strain evidence="1">ZWRA178</strain>
    </source>
</reference>
<sequence length="76" mass="9050">MKEKIIKIMAEVFEMDENSFPQEISQETVENWDSLRHLNLIVEIEESFDVSFEPEEISEMITMDKILEMLQKQGKQ</sequence>
<organism evidence="1 2">
    <name type="scientific">Riemerella anatipestifer</name>
    <name type="common">Moraxella anatipestifer</name>
    <dbReference type="NCBI Taxonomy" id="34085"/>
    <lineage>
        <taxon>Bacteria</taxon>
        <taxon>Pseudomonadati</taxon>
        <taxon>Bacteroidota</taxon>
        <taxon>Flavobacteriia</taxon>
        <taxon>Flavobacteriales</taxon>
        <taxon>Weeksellaceae</taxon>
        <taxon>Riemerella</taxon>
    </lineage>
</organism>
<gene>
    <name evidence="1" type="ORF">OKE68_00345</name>
</gene>
<protein>
    <submittedName>
        <fullName evidence="1">Acyl carrier protein</fullName>
    </submittedName>
</protein>
<proteinExistence type="predicted"/>
<dbReference type="RefSeq" id="WP_013446888.1">
    <property type="nucleotide sequence ID" value="NZ_CP029760.1"/>
</dbReference>
<name>A0AAP3AJB4_RIEAN</name>